<dbReference type="InterPro" id="IPR029069">
    <property type="entry name" value="HotDog_dom_sf"/>
</dbReference>
<dbReference type="Proteomes" id="UP000054248">
    <property type="component" value="Unassembled WGS sequence"/>
</dbReference>
<sequence>MAPLSEAIRTTFKESLKDGTQIYECIADPQWTFGVVTYGGYSLGLVVDAARKLQTLTSHPDIIHLSSQFLRATVPGPMEIRILTVRTGKQFTNLTAEVHQKDTLKITIQLIFGNFERISKSAEGGMSMPANYVPLHPLVVHPSKAKLAPPHWAQKFSMHYIHASDPYFEENNKLLSTEGGNIDGLMMGSWLRLIEAEDVKMSPTYIPFVVDMVQVPWAILPEEHTKGKEYWNPSLTIAIEFKCRLPLPPDHASHTLAIFSRKRHLKDGIWNDATEIWSAPSELGDEATGEIDEKWREKMVCVAVASQVAFMASGDINLRYAKGDKSRL</sequence>
<evidence type="ECO:0000313" key="2">
    <source>
        <dbReference type="EMBL" id="KIO33262.1"/>
    </source>
</evidence>
<dbReference type="EMBL" id="KN822949">
    <property type="protein sequence ID" value="KIO33262.1"/>
    <property type="molecule type" value="Genomic_DNA"/>
</dbReference>
<dbReference type="STRING" id="1051891.A0A0C3MHW8"/>
<dbReference type="HOGENOM" id="CLU_071618_0_0_1"/>
<dbReference type="InterPro" id="IPR042171">
    <property type="entry name" value="Acyl-CoA_hotdog"/>
</dbReference>
<proteinExistence type="predicted"/>
<dbReference type="Gene3D" id="2.40.160.210">
    <property type="entry name" value="Acyl-CoA thioesterase, double hotdog domain"/>
    <property type="match status" value="1"/>
</dbReference>
<gene>
    <name evidence="2" type="ORF">M407DRAFT_17821</name>
</gene>
<reference evidence="3" key="2">
    <citation type="submission" date="2015-01" db="EMBL/GenBank/DDBJ databases">
        <title>Evolutionary Origins and Diversification of the Mycorrhizal Mutualists.</title>
        <authorList>
            <consortium name="DOE Joint Genome Institute"/>
            <consortium name="Mycorrhizal Genomics Consortium"/>
            <person name="Kohler A."/>
            <person name="Kuo A."/>
            <person name="Nagy L.G."/>
            <person name="Floudas D."/>
            <person name="Copeland A."/>
            <person name="Barry K.W."/>
            <person name="Cichocki N."/>
            <person name="Veneault-Fourrey C."/>
            <person name="LaButti K."/>
            <person name="Lindquist E.A."/>
            <person name="Lipzen A."/>
            <person name="Lundell T."/>
            <person name="Morin E."/>
            <person name="Murat C."/>
            <person name="Riley R."/>
            <person name="Ohm R."/>
            <person name="Sun H."/>
            <person name="Tunlid A."/>
            <person name="Henrissat B."/>
            <person name="Grigoriev I.V."/>
            <person name="Hibbett D.S."/>
            <person name="Martin F."/>
        </authorList>
    </citation>
    <scope>NUCLEOTIDE SEQUENCE [LARGE SCALE GENOMIC DNA]</scope>
    <source>
        <strain evidence="3">MUT 4182</strain>
    </source>
</reference>
<accession>A0A0C3MHW8</accession>
<reference evidence="2 3" key="1">
    <citation type="submission" date="2014-04" db="EMBL/GenBank/DDBJ databases">
        <authorList>
            <consortium name="DOE Joint Genome Institute"/>
            <person name="Kuo A."/>
            <person name="Girlanda M."/>
            <person name="Perotto S."/>
            <person name="Kohler A."/>
            <person name="Nagy L.G."/>
            <person name="Floudas D."/>
            <person name="Copeland A."/>
            <person name="Barry K.W."/>
            <person name="Cichocki N."/>
            <person name="Veneault-Fourrey C."/>
            <person name="LaButti K."/>
            <person name="Lindquist E.A."/>
            <person name="Lipzen A."/>
            <person name="Lundell T."/>
            <person name="Morin E."/>
            <person name="Murat C."/>
            <person name="Sun H."/>
            <person name="Tunlid A."/>
            <person name="Henrissat B."/>
            <person name="Grigoriev I.V."/>
            <person name="Hibbett D.S."/>
            <person name="Martin F."/>
            <person name="Nordberg H.P."/>
            <person name="Cantor M.N."/>
            <person name="Hua S.X."/>
        </authorList>
    </citation>
    <scope>NUCLEOTIDE SEQUENCE [LARGE SCALE GENOMIC DNA]</scope>
    <source>
        <strain evidence="2 3">MUT 4182</strain>
    </source>
</reference>
<dbReference type="SUPFAM" id="SSF54637">
    <property type="entry name" value="Thioesterase/thiol ester dehydrase-isomerase"/>
    <property type="match status" value="1"/>
</dbReference>
<evidence type="ECO:0000313" key="3">
    <source>
        <dbReference type="Proteomes" id="UP000054248"/>
    </source>
</evidence>
<name>A0A0C3MHW8_9AGAM</name>
<dbReference type="InterPro" id="IPR049449">
    <property type="entry name" value="TesB_ACOT8-like_N"/>
</dbReference>
<dbReference type="OrthoDB" id="2532955at2759"/>
<dbReference type="PANTHER" id="PTHR38110">
    <property type="entry name" value="CHROMOSOME 23, WHOLE GENOME SHOTGUN SEQUENCE"/>
    <property type="match status" value="1"/>
</dbReference>
<protein>
    <submittedName>
        <fullName evidence="2">Glycosyltransferase family 90 protein</fullName>
    </submittedName>
</protein>
<feature type="domain" description="Acyl-CoA thioesterase-like N-terminal HotDog" evidence="1">
    <location>
        <begin position="28"/>
        <end position="112"/>
    </location>
</feature>
<dbReference type="InterPro" id="IPR052389">
    <property type="entry name" value="Sec_Metab_Biosynth-Assoc"/>
</dbReference>
<keyword evidence="2" id="KW-0808">Transferase</keyword>
<dbReference type="AlphaFoldDB" id="A0A0C3MHW8"/>
<dbReference type="PANTHER" id="PTHR38110:SF1">
    <property type="entry name" value="THIOESTERASE DOMAIN-CONTAINING PROTEIN"/>
    <property type="match status" value="1"/>
</dbReference>
<keyword evidence="3" id="KW-1185">Reference proteome</keyword>
<dbReference type="Pfam" id="PF13622">
    <property type="entry name" value="4HBT_3"/>
    <property type="match status" value="1"/>
</dbReference>
<dbReference type="GO" id="GO:0016740">
    <property type="term" value="F:transferase activity"/>
    <property type="evidence" value="ECO:0007669"/>
    <property type="project" value="UniProtKB-KW"/>
</dbReference>
<evidence type="ECO:0000259" key="1">
    <source>
        <dbReference type="Pfam" id="PF13622"/>
    </source>
</evidence>
<organism evidence="2 3">
    <name type="scientific">Tulasnella calospora MUT 4182</name>
    <dbReference type="NCBI Taxonomy" id="1051891"/>
    <lineage>
        <taxon>Eukaryota</taxon>
        <taxon>Fungi</taxon>
        <taxon>Dikarya</taxon>
        <taxon>Basidiomycota</taxon>
        <taxon>Agaricomycotina</taxon>
        <taxon>Agaricomycetes</taxon>
        <taxon>Cantharellales</taxon>
        <taxon>Tulasnellaceae</taxon>
        <taxon>Tulasnella</taxon>
    </lineage>
</organism>